<dbReference type="AlphaFoldDB" id="A0A8H6Y9S8"/>
<feature type="coiled-coil region" evidence="1">
    <location>
        <begin position="30"/>
        <end position="85"/>
    </location>
</feature>
<name>A0A8H6Y9S8_9AGAR</name>
<feature type="region of interest" description="Disordered" evidence="2">
    <location>
        <begin position="147"/>
        <end position="180"/>
    </location>
</feature>
<evidence type="ECO:0000313" key="4">
    <source>
        <dbReference type="Proteomes" id="UP000620124"/>
    </source>
</evidence>
<accession>A0A8H6Y9S8</accession>
<reference evidence="3" key="1">
    <citation type="submission" date="2020-05" db="EMBL/GenBank/DDBJ databases">
        <title>Mycena genomes resolve the evolution of fungal bioluminescence.</title>
        <authorList>
            <person name="Tsai I.J."/>
        </authorList>
    </citation>
    <scope>NUCLEOTIDE SEQUENCE</scope>
    <source>
        <strain evidence="3">CCC161011</strain>
    </source>
</reference>
<sequence>MADTLHITTMAALRHAEHTSVVACNCADTITELRRAVQVLREENELLQTDFISACGRELSCKSKVDELEVALAEEKTRTRDAEKALREKHEGVPWNLAHVTESMGEMGSQHRLRSAQVLSESSAPFPPTPKPRAMARDNKLFRPKLRPRVGAGAPSPSFKSHAVHPPNHTSTRTHEVKRRRLSPALTPEPEFEVEPGDSLRVLEHDIQAFSERTSLPFPSRNGAQADARELLALSEALLRRAEAM</sequence>
<keyword evidence="1" id="KW-0175">Coiled coil</keyword>
<dbReference type="EMBL" id="JACAZI010000008">
    <property type="protein sequence ID" value="KAF7354456.1"/>
    <property type="molecule type" value="Genomic_DNA"/>
</dbReference>
<proteinExistence type="predicted"/>
<organism evidence="3 4">
    <name type="scientific">Mycena venus</name>
    <dbReference type="NCBI Taxonomy" id="2733690"/>
    <lineage>
        <taxon>Eukaryota</taxon>
        <taxon>Fungi</taxon>
        <taxon>Dikarya</taxon>
        <taxon>Basidiomycota</taxon>
        <taxon>Agaricomycotina</taxon>
        <taxon>Agaricomycetes</taxon>
        <taxon>Agaricomycetidae</taxon>
        <taxon>Agaricales</taxon>
        <taxon>Marasmiineae</taxon>
        <taxon>Mycenaceae</taxon>
        <taxon>Mycena</taxon>
    </lineage>
</organism>
<dbReference type="Proteomes" id="UP000620124">
    <property type="component" value="Unassembled WGS sequence"/>
</dbReference>
<evidence type="ECO:0000313" key="3">
    <source>
        <dbReference type="EMBL" id="KAF7354456.1"/>
    </source>
</evidence>
<protein>
    <submittedName>
        <fullName evidence="3">Uncharacterized protein</fullName>
    </submittedName>
</protein>
<gene>
    <name evidence="3" type="ORF">MVEN_01134700</name>
</gene>
<dbReference type="OrthoDB" id="3066686at2759"/>
<comment type="caution">
    <text evidence="3">The sequence shown here is derived from an EMBL/GenBank/DDBJ whole genome shotgun (WGS) entry which is preliminary data.</text>
</comment>
<evidence type="ECO:0000256" key="2">
    <source>
        <dbReference type="SAM" id="MobiDB-lite"/>
    </source>
</evidence>
<evidence type="ECO:0000256" key="1">
    <source>
        <dbReference type="SAM" id="Coils"/>
    </source>
</evidence>
<keyword evidence="4" id="KW-1185">Reference proteome</keyword>